<dbReference type="PANTHER" id="PTHR44259:SF107">
    <property type="entry name" value="F-BOX PROTEIN SKIP23-LIKE"/>
    <property type="match status" value="1"/>
</dbReference>
<dbReference type="AlphaFoldDB" id="A0A803LWA2"/>
<dbReference type="EnsemblPlants" id="AUR62019753-RA">
    <property type="protein sequence ID" value="AUR62019753-RA:cds"/>
    <property type="gene ID" value="AUR62019753"/>
</dbReference>
<dbReference type="Gramene" id="AUR62019753-RA">
    <property type="protein sequence ID" value="AUR62019753-RA:cds"/>
    <property type="gene ID" value="AUR62019753"/>
</dbReference>
<name>A0A803LWA2_CHEQI</name>
<feature type="domain" description="KIB1-4 beta-propeller" evidence="1">
    <location>
        <begin position="102"/>
        <end position="278"/>
    </location>
</feature>
<dbReference type="Pfam" id="PF03478">
    <property type="entry name" value="Beta-prop_KIB1-4"/>
    <property type="match status" value="1"/>
</dbReference>
<organism evidence="2 3">
    <name type="scientific">Chenopodium quinoa</name>
    <name type="common">Quinoa</name>
    <dbReference type="NCBI Taxonomy" id="63459"/>
    <lineage>
        <taxon>Eukaryota</taxon>
        <taxon>Viridiplantae</taxon>
        <taxon>Streptophyta</taxon>
        <taxon>Embryophyta</taxon>
        <taxon>Tracheophyta</taxon>
        <taxon>Spermatophyta</taxon>
        <taxon>Magnoliopsida</taxon>
        <taxon>eudicotyledons</taxon>
        <taxon>Gunneridae</taxon>
        <taxon>Pentapetalae</taxon>
        <taxon>Caryophyllales</taxon>
        <taxon>Chenopodiaceae</taxon>
        <taxon>Chenopodioideae</taxon>
        <taxon>Atripliceae</taxon>
        <taxon>Chenopodium</taxon>
    </lineage>
</organism>
<reference evidence="2" key="1">
    <citation type="journal article" date="2017" name="Nature">
        <title>The genome of Chenopodium quinoa.</title>
        <authorList>
            <person name="Jarvis D.E."/>
            <person name="Ho Y.S."/>
            <person name="Lightfoot D.J."/>
            <person name="Schmoeckel S.M."/>
            <person name="Li B."/>
            <person name="Borm T.J.A."/>
            <person name="Ohyanagi H."/>
            <person name="Mineta K."/>
            <person name="Michell C.T."/>
            <person name="Saber N."/>
            <person name="Kharbatia N.M."/>
            <person name="Rupper R.R."/>
            <person name="Sharp A.R."/>
            <person name="Dally N."/>
            <person name="Boughton B.A."/>
            <person name="Woo Y.H."/>
            <person name="Gao G."/>
            <person name="Schijlen E.G.W.M."/>
            <person name="Guo X."/>
            <person name="Momin A.A."/>
            <person name="Negrao S."/>
            <person name="Al-Babili S."/>
            <person name="Gehring C."/>
            <person name="Roessner U."/>
            <person name="Jung C."/>
            <person name="Murphy K."/>
            <person name="Arold S.T."/>
            <person name="Gojobori T."/>
            <person name="van der Linden C.G."/>
            <person name="van Loo E.N."/>
            <person name="Jellen E.N."/>
            <person name="Maughan P.J."/>
            <person name="Tester M."/>
        </authorList>
    </citation>
    <scope>NUCLEOTIDE SEQUENCE [LARGE SCALE GENOMIC DNA]</scope>
    <source>
        <strain evidence="2">cv. PI 614886</strain>
    </source>
</reference>
<evidence type="ECO:0000313" key="2">
    <source>
        <dbReference type="EnsemblPlants" id="AUR62019753-RA:cds"/>
    </source>
</evidence>
<protein>
    <recommendedName>
        <fullName evidence="1">KIB1-4 beta-propeller domain-containing protein</fullName>
    </recommendedName>
</protein>
<dbReference type="PANTHER" id="PTHR44259">
    <property type="entry name" value="OS07G0183000 PROTEIN-RELATED"/>
    <property type="match status" value="1"/>
</dbReference>
<dbReference type="Proteomes" id="UP000596660">
    <property type="component" value="Unplaced"/>
</dbReference>
<reference evidence="2" key="2">
    <citation type="submission" date="2021-03" db="UniProtKB">
        <authorList>
            <consortium name="EnsemblPlants"/>
        </authorList>
    </citation>
    <scope>IDENTIFICATION</scope>
</reference>
<accession>A0A803LWA2</accession>
<dbReference type="InterPro" id="IPR005174">
    <property type="entry name" value="KIB1-4_b-propeller"/>
</dbReference>
<evidence type="ECO:0000313" key="3">
    <source>
        <dbReference type="Proteomes" id="UP000596660"/>
    </source>
</evidence>
<sequence>MANWANMSKDLVTKIAEHVKLYEDFETLRWICSSWRLATKEAHHRACVNSDEHRVPWLMLPPKRNNYSKRRHLYSFSRGKVRCIDLPHSKDNFKIMKMVLSSHGWYKWCTIVGLLEEPRQDMDFSDGFYTSEFYGVEFRGMIVKFGTAQGSPRYQMVTKLDTNFDNEGGSYIESWCHYLVESLGQLLVVRQALIIDKINLRRWTKRFEVLELNVKDGQVKKVQSLGNRAIFVGMNSSFSVDVSGVSGFKPNCIYNTDDRVTKKWSGCKFYCSDTCIYNLTDGRWYKLDYGSSIRRKYCNGKRTPVTWIESPII</sequence>
<keyword evidence="3" id="KW-1185">Reference proteome</keyword>
<proteinExistence type="predicted"/>
<dbReference type="InterPro" id="IPR050942">
    <property type="entry name" value="F-box_BR-signaling"/>
</dbReference>
<evidence type="ECO:0000259" key="1">
    <source>
        <dbReference type="Pfam" id="PF03478"/>
    </source>
</evidence>